<dbReference type="HOGENOM" id="CLU_031314_1_0_1"/>
<accession>A0A067TDJ2</accession>
<evidence type="ECO:0000313" key="1">
    <source>
        <dbReference type="EMBL" id="KDR77043.1"/>
    </source>
</evidence>
<name>A0A067TDJ2_GALM3</name>
<gene>
    <name evidence="1" type="ORF">GALMADRAFT_47689</name>
</gene>
<reference evidence="2" key="1">
    <citation type="journal article" date="2014" name="Proc. Natl. Acad. Sci. U.S.A.">
        <title>Extensive sampling of basidiomycete genomes demonstrates inadequacy of the white-rot/brown-rot paradigm for wood decay fungi.</title>
        <authorList>
            <person name="Riley R."/>
            <person name="Salamov A.A."/>
            <person name="Brown D.W."/>
            <person name="Nagy L.G."/>
            <person name="Floudas D."/>
            <person name="Held B.W."/>
            <person name="Levasseur A."/>
            <person name="Lombard V."/>
            <person name="Morin E."/>
            <person name="Otillar R."/>
            <person name="Lindquist E.A."/>
            <person name="Sun H."/>
            <person name="LaButti K.M."/>
            <person name="Schmutz J."/>
            <person name="Jabbour D."/>
            <person name="Luo H."/>
            <person name="Baker S.E."/>
            <person name="Pisabarro A.G."/>
            <person name="Walton J.D."/>
            <person name="Blanchette R.A."/>
            <person name="Henrissat B."/>
            <person name="Martin F."/>
            <person name="Cullen D."/>
            <person name="Hibbett D.S."/>
            <person name="Grigoriev I.V."/>
        </authorList>
    </citation>
    <scope>NUCLEOTIDE SEQUENCE [LARGE SCALE GENOMIC DNA]</scope>
    <source>
        <strain evidence="2">CBS 339.88</strain>
    </source>
</reference>
<dbReference type="Proteomes" id="UP000027222">
    <property type="component" value="Unassembled WGS sequence"/>
</dbReference>
<feature type="non-terminal residue" evidence="1">
    <location>
        <position position="1"/>
    </location>
</feature>
<organism evidence="1 2">
    <name type="scientific">Galerina marginata (strain CBS 339.88)</name>
    <dbReference type="NCBI Taxonomy" id="685588"/>
    <lineage>
        <taxon>Eukaryota</taxon>
        <taxon>Fungi</taxon>
        <taxon>Dikarya</taxon>
        <taxon>Basidiomycota</taxon>
        <taxon>Agaricomycotina</taxon>
        <taxon>Agaricomycetes</taxon>
        <taxon>Agaricomycetidae</taxon>
        <taxon>Agaricales</taxon>
        <taxon>Agaricineae</taxon>
        <taxon>Strophariaceae</taxon>
        <taxon>Galerina</taxon>
    </lineage>
</organism>
<sequence length="135" mass="15683">FKAWAPKLYRYYEDHLNSLFQRMPWLRRIFNCGIFTTAAFNFGPKVSTFKHRDFSNLPFGFCGIQALGRFNPKTGGQIILWEARTVVDFPPASLIFIPSATITHSNCQIADHEERASFTQYCPGGLFRWVDYDFQ</sequence>
<dbReference type="EMBL" id="KL142377">
    <property type="protein sequence ID" value="KDR77043.1"/>
    <property type="molecule type" value="Genomic_DNA"/>
</dbReference>
<keyword evidence="2" id="KW-1185">Reference proteome</keyword>
<dbReference type="OrthoDB" id="3253621at2759"/>
<dbReference type="Gene3D" id="3.60.130.30">
    <property type="match status" value="1"/>
</dbReference>
<dbReference type="AlphaFoldDB" id="A0A067TDJ2"/>
<protein>
    <recommendedName>
        <fullName evidence="3">Prolyl 4-hydroxylase alpha subunit Fe(2+) 2OG dioxygenase domain-containing protein</fullName>
    </recommendedName>
</protein>
<feature type="non-terminal residue" evidence="1">
    <location>
        <position position="135"/>
    </location>
</feature>
<evidence type="ECO:0000313" key="2">
    <source>
        <dbReference type="Proteomes" id="UP000027222"/>
    </source>
</evidence>
<evidence type="ECO:0008006" key="3">
    <source>
        <dbReference type="Google" id="ProtNLM"/>
    </source>
</evidence>
<proteinExistence type="predicted"/>